<keyword evidence="3" id="KW-0560">Oxidoreductase</keyword>
<keyword evidence="2" id="KW-0288">FMN</keyword>
<keyword evidence="1" id="KW-0285">Flavoprotein</keyword>
<dbReference type="SUPFAM" id="SSF51679">
    <property type="entry name" value="Bacterial luciferase-like"/>
    <property type="match status" value="1"/>
</dbReference>
<name>A0ABV0LB26_9PSEU</name>
<organism evidence="6 7">
    <name type="scientific">Amycolatopsis melonis</name>
    <dbReference type="NCBI Taxonomy" id="3156488"/>
    <lineage>
        <taxon>Bacteria</taxon>
        <taxon>Bacillati</taxon>
        <taxon>Actinomycetota</taxon>
        <taxon>Actinomycetes</taxon>
        <taxon>Pseudonocardiales</taxon>
        <taxon>Pseudonocardiaceae</taxon>
        <taxon>Amycolatopsis</taxon>
    </lineage>
</organism>
<keyword evidence="4" id="KW-0503">Monooxygenase</keyword>
<evidence type="ECO:0000256" key="1">
    <source>
        <dbReference type="ARBA" id="ARBA00022630"/>
    </source>
</evidence>
<dbReference type="Proteomes" id="UP001440984">
    <property type="component" value="Unassembled WGS sequence"/>
</dbReference>
<dbReference type="RefSeq" id="WP_348949549.1">
    <property type="nucleotide sequence ID" value="NZ_JBDZYD010000003.1"/>
</dbReference>
<dbReference type="InterPro" id="IPR011251">
    <property type="entry name" value="Luciferase-like_dom"/>
</dbReference>
<evidence type="ECO:0000259" key="5">
    <source>
        <dbReference type="Pfam" id="PF00296"/>
    </source>
</evidence>
<dbReference type="Gene3D" id="3.20.20.30">
    <property type="entry name" value="Luciferase-like domain"/>
    <property type="match status" value="1"/>
</dbReference>
<comment type="caution">
    <text evidence="6">The sequence shown here is derived from an EMBL/GenBank/DDBJ whole genome shotgun (WGS) entry which is preliminary data.</text>
</comment>
<evidence type="ECO:0000313" key="6">
    <source>
        <dbReference type="EMBL" id="MEQ0559472.1"/>
    </source>
</evidence>
<accession>A0ABV0LB26</accession>
<proteinExistence type="predicted"/>
<evidence type="ECO:0000256" key="4">
    <source>
        <dbReference type="ARBA" id="ARBA00023033"/>
    </source>
</evidence>
<keyword evidence="7" id="KW-1185">Reference proteome</keyword>
<reference evidence="6 7" key="1">
    <citation type="submission" date="2024-05" db="EMBL/GenBank/DDBJ databases">
        <authorList>
            <person name="Zhao H."/>
            <person name="Xu Y."/>
            <person name="Lin S."/>
            <person name="Spain J.C."/>
            <person name="Zhou N.-Y."/>
        </authorList>
    </citation>
    <scope>NUCLEOTIDE SEQUENCE [LARGE SCALE GENOMIC DNA]</scope>
    <source>
        <strain evidence="6 7">NEAU-NG30</strain>
    </source>
</reference>
<dbReference type="InterPro" id="IPR050172">
    <property type="entry name" value="SsuD_RutA_monooxygenase"/>
</dbReference>
<evidence type="ECO:0000256" key="3">
    <source>
        <dbReference type="ARBA" id="ARBA00023002"/>
    </source>
</evidence>
<dbReference type="InterPro" id="IPR036661">
    <property type="entry name" value="Luciferase-like_sf"/>
</dbReference>
<evidence type="ECO:0000256" key="2">
    <source>
        <dbReference type="ARBA" id="ARBA00022643"/>
    </source>
</evidence>
<dbReference type="Pfam" id="PF00296">
    <property type="entry name" value="Bac_luciferase"/>
    <property type="match status" value="1"/>
</dbReference>
<dbReference type="InterPro" id="IPR019923">
    <property type="entry name" value="Lucif-like_OxRdtase_MSMEG_2516"/>
</dbReference>
<dbReference type="EMBL" id="JBDZYD010000003">
    <property type="protein sequence ID" value="MEQ0559472.1"/>
    <property type="molecule type" value="Genomic_DNA"/>
</dbReference>
<dbReference type="PANTHER" id="PTHR42847">
    <property type="entry name" value="ALKANESULFONATE MONOOXYGENASE"/>
    <property type="match status" value="1"/>
</dbReference>
<feature type="domain" description="Luciferase-like" evidence="5">
    <location>
        <begin position="25"/>
        <end position="271"/>
    </location>
</feature>
<evidence type="ECO:0000313" key="7">
    <source>
        <dbReference type="Proteomes" id="UP001440984"/>
    </source>
</evidence>
<gene>
    <name evidence="6" type="ORF">ABJI51_10360</name>
</gene>
<sequence>MTGDFRFGINMLVPDSRGAWTDKCRKAEDLGFDVLSAADHLGMAPPFPALVLAGAVTERVKLNTFVLNAPFYNPVLLARDVTGTDQFTDGRLELGLGAGYVKEEFEAAGMPFPAARERVDQLERTIHELKRLYADPDHKPAPVRPGGPPLLLGGRGDRMLGLAVEHADIIGFTGTTKTPDGAPLAGATVEEIDERVAFVRAKLGARASEVEFNLLCQFVKVTNDRAAGLAEVAELAGGRRTVEQLAELPTVLVGTAAQIADQLRGHRERFGFTYFTILEPFLDEFAPVLEELK</sequence>
<dbReference type="NCBIfam" id="TIGR03621">
    <property type="entry name" value="F420_MSMEG_2516"/>
    <property type="match status" value="1"/>
</dbReference>
<protein>
    <submittedName>
        <fullName evidence="6">TIGR03621 family F420-dependent LLM class oxidoreductase</fullName>
    </submittedName>
</protein>
<dbReference type="PANTHER" id="PTHR42847:SF4">
    <property type="entry name" value="ALKANESULFONATE MONOOXYGENASE-RELATED"/>
    <property type="match status" value="1"/>
</dbReference>